<dbReference type="AlphaFoldDB" id="A0A1J5PQW5"/>
<protein>
    <submittedName>
        <fullName evidence="1">Uncharacterized protein</fullName>
    </submittedName>
</protein>
<accession>A0A1J5PQW5</accession>
<name>A0A1J5PQW5_9ZZZZ</name>
<organism evidence="1">
    <name type="scientific">mine drainage metagenome</name>
    <dbReference type="NCBI Taxonomy" id="410659"/>
    <lineage>
        <taxon>unclassified sequences</taxon>
        <taxon>metagenomes</taxon>
        <taxon>ecological metagenomes</taxon>
    </lineage>
</organism>
<evidence type="ECO:0000313" key="1">
    <source>
        <dbReference type="EMBL" id="OIQ73990.1"/>
    </source>
</evidence>
<dbReference type="EMBL" id="MLJW01002664">
    <property type="protein sequence ID" value="OIQ73990.1"/>
    <property type="molecule type" value="Genomic_DNA"/>
</dbReference>
<sequence length="113" mass="12193">MGGFIAAEIGITGYDFLPPCRQLQFRGHQHQAGLGNLERLGEAVLVKVVAVFPDLHHRIVGGDGFGQRQMHFRLGAVGIGQARQPELLLRYRRQAAVAGGKPDVLDGLACGHD</sequence>
<reference evidence="1" key="1">
    <citation type="submission" date="2016-10" db="EMBL/GenBank/DDBJ databases">
        <title>Sequence of Gallionella enrichment culture.</title>
        <authorList>
            <person name="Poehlein A."/>
            <person name="Muehling M."/>
            <person name="Daniel R."/>
        </authorList>
    </citation>
    <scope>NUCLEOTIDE SEQUENCE</scope>
</reference>
<gene>
    <name evidence="1" type="ORF">GALL_443660</name>
</gene>
<comment type="caution">
    <text evidence="1">The sequence shown here is derived from an EMBL/GenBank/DDBJ whole genome shotgun (WGS) entry which is preliminary data.</text>
</comment>
<proteinExistence type="predicted"/>